<dbReference type="GO" id="GO:0043531">
    <property type="term" value="F:ADP binding"/>
    <property type="evidence" value="ECO:0007669"/>
    <property type="project" value="InterPro"/>
</dbReference>
<dbReference type="PANTHER" id="PTHR33377:SF23">
    <property type="entry name" value="NB-ARC DOMAIN-CONTAINING PROTEIN"/>
    <property type="match status" value="1"/>
</dbReference>
<dbReference type="Gene3D" id="3.40.50.300">
    <property type="entry name" value="P-loop containing nucleotide triphosphate hydrolases"/>
    <property type="match status" value="1"/>
</dbReference>
<proteinExistence type="predicted"/>
<reference evidence="1" key="1">
    <citation type="journal article" date="2018" name="DNA Res.">
        <title>Multiple hybrid de novo genome assembly of finger millet, an orphan allotetraploid crop.</title>
        <authorList>
            <person name="Hatakeyama M."/>
            <person name="Aluri S."/>
            <person name="Balachadran M.T."/>
            <person name="Sivarajan S.R."/>
            <person name="Patrignani A."/>
            <person name="Gruter S."/>
            <person name="Poveda L."/>
            <person name="Shimizu-Inatsugi R."/>
            <person name="Baeten J."/>
            <person name="Francoijs K.J."/>
            <person name="Nataraja K.N."/>
            <person name="Reddy Y.A.N."/>
            <person name="Phadnis S."/>
            <person name="Ravikumar R.L."/>
            <person name="Schlapbach R."/>
            <person name="Sreeman S.M."/>
            <person name="Shimizu K.K."/>
        </authorList>
    </citation>
    <scope>NUCLEOTIDE SEQUENCE</scope>
</reference>
<accession>A0AAV5EQ04</accession>
<comment type="caution">
    <text evidence="1">The sequence shown here is derived from an EMBL/GenBank/DDBJ whole genome shotgun (WGS) entry which is preliminary data.</text>
</comment>
<name>A0AAV5EQ04_ELECO</name>
<keyword evidence="2" id="KW-1185">Reference proteome</keyword>
<evidence type="ECO:0000313" key="2">
    <source>
        <dbReference type="Proteomes" id="UP001054889"/>
    </source>
</evidence>
<dbReference type="InterPro" id="IPR027417">
    <property type="entry name" value="P-loop_NTPase"/>
</dbReference>
<dbReference type="AlphaFoldDB" id="A0AAV5EQ04"/>
<dbReference type="SUPFAM" id="SSF52540">
    <property type="entry name" value="P-loop containing nucleoside triphosphate hydrolases"/>
    <property type="match status" value="1"/>
</dbReference>
<evidence type="ECO:0000313" key="1">
    <source>
        <dbReference type="EMBL" id="GJN24325.1"/>
    </source>
</evidence>
<reference evidence="1" key="2">
    <citation type="submission" date="2021-12" db="EMBL/GenBank/DDBJ databases">
        <title>Resequencing data analysis of finger millet.</title>
        <authorList>
            <person name="Hatakeyama M."/>
            <person name="Aluri S."/>
            <person name="Balachadran M.T."/>
            <person name="Sivarajan S.R."/>
            <person name="Poveda L."/>
            <person name="Shimizu-Inatsugi R."/>
            <person name="Schlapbach R."/>
            <person name="Sreeman S.M."/>
            <person name="Shimizu K.K."/>
        </authorList>
    </citation>
    <scope>NUCLEOTIDE SEQUENCE</scope>
</reference>
<dbReference type="PANTHER" id="PTHR33377">
    <property type="entry name" value="OS10G0134700 PROTEIN-RELATED"/>
    <property type="match status" value="1"/>
</dbReference>
<sequence length="514" mass="59509">MEIVLSTVLAELTTRSINFFINKISKPTMVDVEDRLCRILHRAQVIINEAMGRRITNHAMLQQLDMIRDAMHRGHYLMDMFRYQSLDKGDPEDQIMSHSLSKLNSLKGFCSSSRNAQISEQLEKALGDLSSMVIDMNEALMFLTSYPLLYRQPYSMHLLLENCMFGRQREAELVINFLLHTQLHGAKELELLPIVGPTKVGKSALVAHVCKDERVCDHFSEICFLRDHDFADDELATFTEGCAMKHQHRLLNLEKDGRLLIVVDLDRDLSEEVWNKLYSAYKSCVPSGSKMIVINQSDKIAKLGTVQALTLNYLSYEAYWYFFRTLTFGSMELTMHPRLAYLAMEIARTVKGSLLRANVFACMLRENFDIQFWYKVLTFLRGSIQKHVSRFGEHPFDVVAQKKPSCFGRMLAHSGDSVIYHQYHQLFSDEVPKIRLQDVIYGNVRPYGKFEALVWRSRIPPHNSYVFTFEPRPIMVMFGSQIEIEQLQHSFFCLFIFPLGLFVEQHKIGSRLTK</sequence>
<dbReference type="EMBL" id="BQKI01000077">
    <property type="protein sequence ID" value="GJN24325.1"/>
    <property type="molecule type" value="Genomic_DNA"/>
</dbReference>
<dbReference type="Proteomes" id="UP001054889">
    <property type="component" value="Unassembled WGS sequence"/>
</dbReference>
<protein>
    <submittedName>
        <fullName evidence="1">Uncharacterized protein</fullName>
    </submittedName>
</protein>
<organism evidence="1 2">
    <name type="scientific">Eleusine coracana subsp. coracana</name>
    <dbReference type="NCBI Taxonomy" id="191504"/>
    <lineage>
        <taxon>Eukaryota</taxon>
        <taxon>Viridiplantae</taxon>
        <taxon>Streptophyta</taxon>
        <taxon>Embryophyta</taxon>
        <taxon>Tracheophyta</taxon>
        <taxon>Spermatophyta</taxon>
        <taxon>Magnoliopsida</taxon>
        <taxon>Liliopsida</taxon>
        <taxon>Poales</taxon>
        <taxon>Poaceae</taxon>
        <taxon>PACMAD clade</taxon>
        <taxon>Chloridoideae</taxon>
        <taxon>Cynodonteae</taxon>
        <taxon>Eleusininae</taxon>
        <taxon>Eleusine</taxon>
    </lineage>
</organism>
<gene>
    <name evidence="1" type="primary">gb12061</name>
    <name evidence="1" type="ORF">PR202_gb12061</name>
</gene>